<protein>
    <submittedName>
        <fullName evidence="1">Uncharacterized protein</fullName>
    </submittedName>
</protein>
<name>A0ABU8YVD2_9CYAN</name>
<reference evidence="1 2" key="1">
    <citation type="journal article" date="2020" name="Harmful Algae">
        <title>Molecular and morphological characterization of a novel dihydroanatoxin-a producing Microcoleus species (cyanobacteria) from the Russian River, California, USA.</title>
        <authorList>
            <person name="Conklin K.Y."/>
            <person name="Stancheva R."/>
            <person name="Otten T.G."/>
            <person name="Fadness R."/>
            <person name="Boyer G.L."/>
            <person name="Read B."/>
            <person name="Zhang X."/>
            <person name="Sheath R.G."/>
        </authorList>
    </citation>
    <scope>NUCLEOTIDE SEQUENCE [LARGE SCALE GENOMIC DNA]</scope>
    <source>
        <strain evidence="1 2">PTRS2</strain>
    </source>
</reference>
<dbReference type="EMBL" id="JBBLXS010000583">
    <property type="protein sequence ID" value="MEK0188339.1"/>
    <property type="molecule type" value="Genomic_DNA"/>
</dbReference>
<gene>
    <name evidence="1" type="ORF">WMG39_26365</name>
</gene>
<proteinExistence type="predicted"/>
<sequence>MAKFPPDITEIVNRLKQQSLDIVDGVTAAELALFELFGETEQTLPFFDELMTVLEDAEASYMQLSRLGLNIARSQPDAPPDMLELMNRAIVRTQTRIPAWERSLEEVKLEWNLP</sequence>
<keyword evidence="2" id="KW-1185">Reference proteome</keyword>
<organism evidence="1 2">
    <name type="scientific">Microcoleus anatoxicus PTRS2</name>
    <dbReference type="NCBI Taxonomy" id="2705321"/>
    <lineage>
        <taxon>Bacteria</taxon>
        <taxon>Bacillati</taxon>
        <taxon>Cyanobacteriota</taxon>
        <taxon>Cyanophyceae</taxon>
        <taxon>Oscillatoriophycideae</taxon>
        <taxon>Oscillatoriales</taxon>
        <taxon>Microcoleaceae</taxon>
        <taxon>Microcoleus</taxon>
        <taxon>Microcoleus anatoxicus</taxon>
    </lineage>
</organism>
<comment type="caution">
    <text evidence="1">The sequence shown here is derived from an EMBL/GenBank/DDBJ whole genome shotgun (WGS) entry which is preliminary data.</text>
</comment>
<dbReference type="RefSeq" id="WP_340526160.1">
    <property type="nucleotide sequence ID" value="NZ_JBBLXS010000583.1"/>
</dbReference>
<accession>A0ABU8YVD2</accession>
<evidence type="ECO:0000313" key="1">
    <source>
        <dbReference type="EMBL" id="MEK0188339.1"/>
    </source>
</evidence>
<evidence type="ECO:0000313" key="2">
    <source>
        <dbReference type="Proteomes" id="UP001384579"/>
    </source>
</evidence>
<dbReference type="Proteomes" id="UP001384579">
    <property type="component" value="Unassembled WGS sequence"/>
</dbReference>